<name>A0A1D1VZ06_RAMVA</name>
<evidence type="ECO:0000313" key="2">
    <source>
        <dbReference type="EMBL" id="GAV06186.1"/>
    </source>
</evidence>
<protein>
    <submittedName>
        <fullName evidence="2">Uncharacterized protein</fullName>
    </submittedName>
</protein>
<accession>A0A1D1VZ06</accession>
<feature type="region of interest" description="Disordered" evidence="1">
    <location>
        <begin position="1"/>
        <end position="98"/>
    </location>
</feature>
<comment type="caution">
    <text evidence="2">The sequence shown here is derived from an EMBL/GenBank/DDBJ whole genome shotgun (WGS) entry which is preliminary data.</text>
</comment>
<sequence length="228" mass="26271">MKPGRPKKTILPSKFGAAPRDVDERSALAVRRKPKRRRKEKGCSAFPGKRRRGRISQESFDNEDGGSEDDTDDDTQSEESDDEMEASTSNGAKKSLGRVRSTKFTSSVKFYRLYSHWKRSLGALDYAKCEVYGCGVVTATLPEIIKHHRTCLKVGHKLLPGVAKHSHDLMKCHNCKYRSHELRRMIRHYQNVHKMIFEEAEEKANEKKLLRSSWQLTQKAYDDLKLFD</sequence>
<dbReference type="Proteomes" id="UP000186922">
    <property type="component" value="Unassembled WGS sequence"/>
</dbReference>
<organism evidence="2 3">
    <name type="scientific">Ramazzottius varieornatus</name>
    <name type="common">Water bear</name>
    <name type="synonym">Tardigrade</name>
    <dbReference type="NCBI Taxonomy" id="947166"/>
    <lineage>
        <taxon>Eukaryota</taxon>
        <taxon>Metazoa</taxon>
        <taxon>Ecdysozoa</taxon>
        <taxon>Tardigrada</taxon>
        <taxon>Eutardigrada</taxon>
        <taxon>Parachela</taxon>
        <taxon>Hypsibioidea</taxon>
        <taxon>Ramazzottiidae</taxon>
        <taxon>Ramazzottius</taxon>
    </lineage>
</organism>
<feature type="compositionally biased region" description="Basic residues" evidence="1">
    <location>
        <begin position="30"/>
        <end position="40"/>
    </location>
</feature>
<feature type="compositionally biased region" description="Acidic residues" evidence="1">
    <location>
        <begin position="60"/>
        <end position="85"/>
    </location>
</feature>
<reference evidence="2 3" key="1">
    <citation type="journal article" date="2016" name="Nat. Commun.">
        <title>Extremotolerant tardigrade genome and improved radiotolerance of human cultured cells by tardigrade-unique protein.</title>
        <authorList>
            <person name="Hashimoto T."/>
            <person name="Horikawa D.D."/>
            <person name="Saito Y."/>
            <person name="Kuwahara H."/>
            <person name="Kozuka-Hata H."/>
            <person name="Shin-I T."/>
            <person name="Minakuchi Y."/>
            <person name="Ohishi K."/>
            <person name="Motoyama A."/>
            <person name="Aizu T."/>
            <person name="Enomoto A."/>
            <person name="Kondo K."/>
            <person name="Tanaka S."/>
            <person name="Hara Y."/>
            <person name="Koshikawa S."/>
            <person name="Sagara H."/>
            <person name="Miura T."/>
            <person name="Yokobori S."/>
            <person name="Miyagawa K."/>
            <person name="Suzuki Y."/>
            <person name="Kubo T."/>
            <person name="Oyama M."/>
            <person name="Kohara Y."/>
            <person name="Fujiyama A."/>
            <person name="Arakawa K."/>
            <person name="Katayama T."/>
            <person name="Toyoda A."/>
            <person name="Kunieda T."/>
        </authorList>
    </citation>
    <scope>NUCLEOTIDE SEQUENCE [LARGE SCALE GENOMIC DNA]</scope>
    <source>
        <strain evidence="2 3">YOKOZUNA-1</strain>
    </source>
</reference>
<proteinExistence type="predicted"/>
<dbReference type="AlphaFoldDB" id="A0A1D1VZ06"/>
<gene>
    <name evidence="2" type="primary">RvY_16213</name>
    <name evidence="2" type="synonym">RvY_16213.2</name>
    <name evidence="2" type="ORF">RvY_16213-2</name>
</gene>
<dbReference type="EMBL" id="BDGG01000013">
    <property type="protein sequence ID" value="GAV06186.1"/>
    <property type="molecule type" value="Genomic_DNA"/>
</dbReference>
<evidence type="ECO:0000313" key="3">
    <source>
        <dbReference type="Proteomes" id="UP000186922"/>
    </source>
</evidence>
<keyword evidence="3" id="KW-1185">Reference proteome</keyword>
<evidence type="ECO:0000256" key="1">
    <source>
        <dbReference type="SAM" id="MobiDB-lite"/>
    </source>
</evidence>